<feature type="transmembrane region" description="Helical" evidence="1">
    <location>
        <begin position="6"/>
        <end position="29"/>
    </location>
</feature>
<gene>
    <name evidence="2" type="ORF">COU29_01215</name>
</gene>
<proteinExistence type="predicted"/>
<accession>A0A2M6W6H1</accession>
<dbReference type="Proteomes" id="UP000231426">
    <property type="component" value="Unassembled WGS sequence"/>
</dbReference>
<evidence type="ECO:0000313" key="2">
    <source>
        <dbReference type="EMBL" id="PIT88391.1"/>
    </source>
</evidence>
<reference evidence="3" key="1">
    <citation type="submission" date="2017-09" db="EMBL/GenBank/DDBJ databases">
        <title>Depth-based differentiation of microbial function through sediment-hosted aquifers and enrichment of novel symbionts in the deep terrestrial subsurface.</title>
        <authorList>
            <person name="Probst A.J."/>
            <person name="Ladd B."/>
            <person name="Jarett J.K."/>
            <person name="Geller-Mcgrath D.E."/>
            <person name="Sieber C.M.K."/>
            <person name="Emerson J.B."/>
            <person name="Anantharaman K."/>
            <person name="Thomas B.C."/>
            <person name="Malmstrom R."/>
            <person name="Stieglmeier M."/>
            <person name="Klingl A."/>
            <person name="Woyke T."/>
            <person name="Ryan C.M."/>
            <person name="Banfield J.F."/>
        </authorList>
    </citation>
    <scope>NUCLEOTIDE SEQUENCE [LARGE SCALE GENOMIC DNA]</scope>
</reference>
<keyword evidence="1" id="KW-0812">Transmembrane</keyword>
<evidence type="ECO:0000256" key="1">
    <source>
        <dbReference type="SAM" id="Phobius"/>
    </source>
</evidence>
<name>A0A2M6W6H1_9BACT</name>
<dbReference type="EMBL" id="PFBV01000003">
    <property type="protein sequence ID" value="PIT88391.1"/>
    <property type="molecule type" value="Genomic_DNA"/>
</dbReference>
<keyword evidence="1" id="KW-1133">Transmembrane helix</keyword>
<protein>
    <submittedName>
        <fullName evidence="2">Uncharacterized protein</fullName>
    </submittedName>
</protein>
<dbReference type="AlphaFoldDB" id="A0A2M6W6H1"/>
<sequence length="101" mass="11780">MEFLLAIFVFVPIAALAIFIMVLVINLIFMHHDQNIHLWPAVTSCRLCEKRIWVWQPHEYREYKLKTDNPDNIAIWCGMSGIVHKNCHGTPEVLISIHRGD</sequence>
<keyword evidence="1" id="KW-0472">Membrane</keyword>
<evidence type="ECO:0000313" key="3">
    <source>
        <dbReference type="Proteomes" id="UP000231426"/>
    </source>
</evidence>
<comment type="caution">
    <text evidence="2">The sequence shown here is derived from an EMBL/GenBank/DDBJ whole genome shotgun (WGS) entry which is preliminary data.</text>
</comment>
<organism evidence="2 3">
    <name type="scientific">Candidatus Magasanikbacteria bacterium CG10_big_fil_rev_8_21_14_0_10_36_32</name>
    <dbReference type="NCBI Taxonomy" id="1974646"/>
    <lineage>
        <taxon>Bacteria</taxon>
        <taxon>Candidatus Magasanikiibacteriota</taxon>
    </lineage>
</organism>